<protein>
    <submittedName>
        <fullName evidence="4">Histone-lysine N-methyltransferase SUVR4</fullName>
    </submittedName>
</protein>
<gene>
    <name evidence="4" type="ORF">Scaly_1050000</name>
</gene>
<keyword evidence="2" id="KW-0158">Chromosome</keyword>
<dbReference type="PROSITE" id="PS50280">
    <property type="entry name" value="SET"/>
    <property type="match status" value="1"/>
</dbReference>
<organism evidence="4">
    <name type="scientific">Sesamum calycinum</name>
    <dbReference type="NCBI Taxonomy" id="2727403"/>
    <lineage>
        <taxon>Eukaryota</taxon>
        <taxon>Viridiplantae</taxon>
        <taxon>Streptophyta</taxon>
        <taxon>Embryophyta</taxon>
        <taxon>Tracheophyta</taxon>
        <taxon>Spermatophyta</taxon>
        <taxon>Magnoliopsida</taxon>
        <taxon>eudicotyledons</taxon>
        <taxon>Gunneridae</taxon>
        <taxon>Pentapetalae</taxon>
        <taxon>asterids</taxon>
        <taxon>lamiids</taxon>
        <taxon>Lamiales</taxon>
        <taxon>Pedaliaceae</taxon>
        <taxon>Sesamum</taxon>
    </lineage>
</organism>
<sequence>MMIVQKQHCYHYIEDITKGQEAYGISLINEINEDRYPTFNYISENVTYQNAHVRFFLGSISEENCCPNCFGDCLSLEIPCNCAGKTGGEFAYTSGGLVKEKFLDNLISLKHAAQRRNLFYCEDCPLERSNGKNLSGKCRGHIVRNFIKECWYKCGCSMKCSNRVVQQGIKAKLQVFMTPQQKGWGLRTLEDLPKGTSSLLLDAGWSSRVLKDEEALSGCSSLWKCCKIPVEIETPDHHYYHLAFFTTREVNALEELTWDYGIDFNDYQPAKAFHCYCGSKFCRDHKSIKRLGDFVMNLWMMDVKTDTRLIAWMLLRMWKVTV</sequence>
<dbReference type="EMBL" id="JACGWM010000006">
    <property type="protein sequence ID" value="KAL0368311.1"/>
    <property type="molecule type" value="Genomic_DNA"/>
</dbReference>
<dbReference type="GO" id="GO:0008270">
    <property type="term" value="F:zinc ion binding"/>
    <property type="evidence" value="ECO:0007669"/>
    <property type="project" value="InterPro"/>
</dbReference>
<dbReference type="PANTHER" id="PTHR46450:SF24">
    <property type="entry name" value="HISTONE-LYSINE N-METHYLTRANSFERASE SUVR4"/>
    <property type="match status" value="1"/>
</dbReference>
<reference evidence="4" key="1">
    <citation type="submission" date="2020-06" db="EMBL/GenBank/DDBJ databases">
        <authorList>
            <person name="Li T."/>
            <person name="Hu X."/>
            <person name="Zhang T."/>
            <person name="Song X."/>
            <person name="Zhang H."/>
            <person name="Dai N."/>
            <person name="Sheng W."/>
            <person name="Hou X."/>
            <person name="Wei L."/>
        </authorList>
    </citation>
    <scope>NUCLEOTIDE SEQUENCE</scope>
    <source>
        <strain evidence="4">KEN8</strain>
        <tissue evidence="4">Leaf</tissue>
    </source>
</reference>
<evidence type="ECO:0000256" key="1">
    <source>
        <dbReference type="ARBA" id="ARBA00004286"/>
    </source>
</evidence>
<evidence type="ECO:0000256" key="2">
    <source>
        <dbReference type="ARBA" id="ARBA00022454"/>
    </source>
</evidence>
<dbReference type="GO" id="GO:0005694">
    <property type="term" value="C:chromosome"/>
    <property type="evidence" value="ECO:0007669"/>
    <property type="project" value="UniProtKB-SubCell"/>
</dbReference>
<dbReference type="SMART" id="SM00317">
    <property type="entry name" value="SET"/>
    <property type="match status" value="1"/>
</dbReference>
<dbReference type="SMART" id="SM00468">
    <property type="entry name" value="PreSET"/>
    <property type="match status" value="1"/>
</dbReference>
<dbReference type="GO" id="GO:0042054">
    <property type="term" value="F:histone methyltransferase activity"/>
    <property type="evidence" value="ECO:0007669"/>
    <property type="project" value="InterPro"/>
</dbReference>
<dbReference type="InterPro" id="IPR046341">
    <property type="entry name" value="SET_dom_sf"/>
</dbReference>
<dbReference type="Gene3D" id="2.170.270.10">
    <property type="entry name" value="SET domain"/>
    <property type="match status" value="2"/>
</dbReference>
<reference evidence="4" key="2">
    <citation type="journal article" date="2024" name="Plant">
        <title>Genomic evolution and insights into agronomic trait innovations of Sesamum species.</title>
        <authorList>
            <person name="Miao H."/>
            <person name="Wang L."/>
            <person name="Qu L."/>
            <person name="Liu H."/>
            <person name="Sun Y."/>
            <person name="Le M."/>
            <person name="Wang Q."/>
            <person name="Wei S."/>
            <person name="Zheng Y."/>
            <person name="Lin W."/>
            <person name="Duan Y."/>
            <person name="Cao H."/>
            <person name="Xiong S."/>
            <person name="Wang X."/>
            <person name="Wei L."/>
            <person name="Li C."/>
            <person name="Ma Q."/>
            <person name="Ju M."/>
            <person name="Zhao R."/>
            <person name="Li G."/>
            <person name="Mu C."/>
            <person name="Tian Q."/>
            <person name="Mei H."/>
            <person name="Zhang T."/>
            <person name="Gao T."/>
            <person name="Zhang H."/>
        </authorList>
    </citation>
    <scope>NUCLEOTIDE SEQUENCE</scope>
    <source>
        <strain evidence="4">KEN8</strain>
    </source>
</reference>
<evidence type="ECO:0000259" key="3">
    <source>
        <dbReference type="PROSITE" id="PS50280"/>
    </source>
</evidence>
<evidence type="ECO:0000313" key="4">
    <source>
        <dbReference type="EMBL" id="KAL0368311.1"/>
    </source>
</evidence>
<dbReference type="InterPro" id="IPR007728">
    <property type="entry name" value="Pre-SET_dom"/>
</dbReference>
<proteinExistence type="predicted"/>
<dbReference type="AlphaFoldDB" id="A0AAW2QKT4"/>
<accession>A0AAW2QKT4</accession>
<name>A0AAW2QKT4_9LAMI</name>
<dbReference type="PANTHER" id="PTHR46450">
    <property type="entry name" value="INACTIVE HISTONE-LYSINE N-METHYLTRANSFERASE SUVR1-RELATED"/>
    <property type="match status" value="1"/>
</dbReference>
<comment type="caution">
    <text evidence="4">The sequence shown here is derived from an EMBL/GenBank/DDBJ whole genome shotgun (WGS) entry which is preliminary data.</text>
</comment>
<dbReference type="InterPro" id="IPR001214">
    <property type="entry name" value="SET_dom"/>
</dbReference>
<feature type="domain" description="SET" evidence="3">
    <location>
        <begin position="171"/>
        <end position="261"/>
    </location>
</feature>
<dbReference type="GO" id="GO:0005634">
    <property type="term" value="C:nucleus"/>
    <property type="evidence" value="ECO:0007669"/>
    <property type="project" value="InterPro"/>
</dbReference>
<comment type="subcellular location">
    <subcellularLocation>
        <location evidence="1">Chromosome</location>
    </subcellularLocation>
</comment>
<dbReference type="SUPFAM" id="SSF82199">
    <property type="entry name" value="SET domain"/>
    <property type="match status" value="1"/>
</dbReference>